<dbReference type="CDD" id="cd13733">
    <property type="entry name" value="SPRY_PRY_C-I_1"/>
    <property type="match status" value="1"/>
</dbReference>
<dbReference type="EMBL" id="JBHFQA010000022">
    <property type="protein sequence ID" value="KAL2079301.1"/>
    <property type="molecule type" value="Genomic_DNA"/>
</dbReference>
<evidence type="ECO:0000259" key="3">
    <source>
        <dbReference type="PROSITE" id="PS50188"/>
    </source>
</evidence>
<dbReference type="Pfam" id="PF00622">
    <property type="entry name" value="SPRY"/>
    <property type="match status" value="1"/>
</dbReference>
<proteinExistence type="predicted"/>
<dbReference type="PRINTS" id="PR01407">
    <property type="entry name" value="BUTYPHLNCDUF"/>
</dbReference>
<evidence type="ECO:0000256" key="2">
    <source>
        <dbReference type="SAM" id="Phobius"/>
    </source>
</evidence>
<evidence type="ECO:0000256" key="1">
    <source>
        <dbReference type="SAM" id="Coils"/>
    </source>
</evidence>
<dbReference type="PROSITE" id="PS50188">
    <property type="entry name" value="B302_SPRY"/>
    <property type="match status" value="1"/>
</dbReference>
<dbReference type="InterPro" id="IPR001870">
    <property type="entry name" value="B30.2/SPRY"/>
</dbReference>
<feature type="domain" description="B30.2/SPRY" evidence="3">
    <location>
        <begin position="254"/>
        <end position="447"/>
    </location>
</feature>
<dbReference type="PANTHER" id="PTHR24103">
    <property type="entry name" value="E3 UBIQUITIN-PROTEIN LIGASE TRIM"/>
    <property type="match status" value="1"/>
</dbReference>
<dbReference type="SMART" id="SM00449">
    <property type="entry name" value="SPRY"/>
    <property type="match status" value="1"/>
</dbReference>
<keyword evidence="5" id="KW-1185">Reference proteome</keyword>
<keyword evidence="2" id="KW-1133">Transmembrane helix</keyword>
<dbReference type="Gene3D" id="1.20.5.1000">
    <property type="entry name" value="arf6 gtpase in complex with a specific effector, jip4"/>
    <property type="match status" value="2"/>
</dbReference>
<dbReference type="Pfam" id="PF13765">
    <property type="entry name" value="PRY"/>
    <property type="match status" value="1"/>
</dbReference>
<dbReference type="Gene3D" id="2.60.120.920">
    <property type="match status" value="1"/>
</dbReference>
<dbReference type="Proteomes" id="UP001591681">
    <property type="component" value="Unassembled WGS sequence"/>
</dbReference>
<dbReference type="InterPro" id="IPR006574">
    <property type="entry name" value="PRY"/>
</dbReference>
<feature type="coiled-coil region" evidence="1">
    <location>
        <begin position="105"/>
        <end position="153"/>
    </location>
</feature>
<comment type="caution">
    <text evidence="4">The sequence shown here is derived from an EMBL/GenBank/DDBJ whole genome shotgun (WGS) entry which is preliminary data.</text>
</comment>
<reference evidence="4 5" key="1">
    <citation type="submission" date="2024-09" db="EMBL/GenBank/DDBJ databases">
        <title>A chromosome-level genome assembly of Gray's grenadier anchovy, Coilia grayii.</title>
        <authorList>
            <person name="Fu Z."/>
        </authorList>
    </citation>
    <scope>NUCLEOTIDE SEQUENCE [LARGE SCALE GENOMIC DNA]</scope>
    <source>
        <strain evidence="4">G4</strain>
        <tissue evidence="4">Muscle</tissue>
    </source>
</reference>
<keyword evidence="1" id="KW-0175">Coiled coil</keyword>
<dbReference type="SUPFAM" id="SSF49899">
    <property type="entry name" value="Concanavalin A-like lectins/glucanases"/>
    <property type="match status" value="1"/>
</dbReference>
<protein>
    <recommendedName>
        <fullName evidence="3">B30.2/SPRY domain-containing protein</fullName>
    </recommendedName>
</protein>
<dbReference type="Gene3D" id="1.20.5.400">
    <property type="match status" value="1"/>
</dbReference>
<dbReference type="InterPro" id="IPR050143">
    <property type="entry name" value="TRIM/RBCC"/>
</dbReference>
<dbReference type="InterPro" id="IPR003877">
    <property type="entry name" value="SPRY_dom"/>
</dbReference>
<feature type="transmembrane region" description="Helical" evidence="2">
    <location>
        <begin position="54"/>
        <end position="77"/>
    </location>
</feature>
<dbReference type="InterPro" id="IPR043136">
    <property type="entry name" value="B30.2/SPRY_sf"/>
</dbReference>
<evidence type="ECO:0000313" key="4">
    <source>
        <dbReference type="EMBL" id="KAL2079301.1"/>
    </source>
</evidence>
<organism evidence="4 5">
    <name type="scientific">Coilia grayii</name>
    <name type="common">Gray's grenadier anchovy</name>
    <dbReference type="NCBI Taxonomy" id="363190"/>
    <lineage>
        <taxon>Eukaryota</taxon>
        <taxon>Metazoa</taxon>
        <taxon>Chordata</taxon>
        <taxon>Craniata</taxon>
        <taxon>Vertebrata</taxon>
        <taxon>Euteleostomi</taxon>
        <taxon>Actinopterygii</taxon>
        <taxon>Neopterygii</taxon>
        <taxon>Teleostei</taxon>
        <taxon>Clupei</taxon>
        <taxon>Clupeiformes</taxon>
        <taxon>Clupeoidei</taxon>
        <taxon>Engraulidae</taxon>
        <taxon>Coilinae</taxon>
        <taxon>Coilia</taxon>
    </lineage>
</organism>
<dbReference type="InterPro" id="IPR003879">
    <property type="entry name" value="Butyrophylin_SPRY"/>
</dbReference>
<gene>
    <name evidence="4" type="ORF">ACEWY4_025045</name>
</gene>
<keyword evidence="2" id="KW-0812">Transmembrane</keyword>
<dbReference type="SMART" id="SM00589">
    <property type="entry name" value="PRY"/>
    <property type="match status" value="1"/>
</dbReference>
<name>A0ABD1IWF3_9TELE</name>
<keyword evidence="2" id="KW-0472">Membrane</keyword>
<accession>A0ABD1IWF3</accession>
<dbReference type="AlphaFoldDB" id="A0ABD1IWF3"/>
<dbReference type="InterPro" id="IPR013320">
    <property type="entry name" value="ConA-like_dom_sf"/>
</dbReference>
<evidence type="ECO:0000313" key="5">
    <source>
        <dbReference type="Proteomes" id="UP001591681"/>
    </source>
</evidence>
<sequence length="447" mass="51298">MTAGTYRHIDPSEVKTTLMDKYEEVDVIPVFSKTSNSKGNQEWPSVHCSGPWRCVAMCLGLLCALLLSATALLYVTLTETQISYHSLRKDFNMLQTINSNWSSENAQLQERYYHLNAEKLQLQDKYNNLYSEMTELQRNHSSLNQDKSNLQNSNNILAKEIFQLQESYSTLNEDKLQLQSGYNTMNKENIQLQANYLNLSEYSAQLQTAFSNLSKEKTLLQSSYDNITSEKYQLQDKFNIVAAEKDELQERFCKSRVDVAQHAGVEITQYAVDVTLDPDSADSYLILSADGKQVRRGNTLQNLPHSSKRFVYYGVQGEQGCFAGRFYFEVQTKGNTRWELGVAQESSNRRAMVSDRNPDNGYWVIKRSDGSYWAGGAPPVDLHPKVKPERVGVFVDYDVGWVSFHDADRWNLIYAFKDVYFRDKIYPYLYTGQDYVSLTITNPVTCK</sequence>